<name>A0A2R6P0P2_9APHY</name>
<dbReference type="AlphaFoldDB" id="A0A2R6P0P2"/>
<reference evidence="1 2" key="1">
    <citation type="submission" date="2018-02" db="EMBL/GenBank/DDBJ databases">
        <title>Genome sequence of the basidiomycete white-rot fungus Phlebia centrifuga.</title>
        <authorList>
            <person name="Granchi Z."/>
            <person name="Peng M."/>
            <person name="de Vries R.P."/>
            <person name="Hilden K."/>
            <person name="Makela M.R."/>
            <person name="Grigoriev I."/>
            <person name="Riley R."/>
        </authorList>
    </citation>
    <scope>NUCLEOTIDE SEQUENCE [LARGE SCALE GENOMIC DNA]</scope>
    <source>
        <strain evidence="1 2">FBCC195</strain>
    </source>
</reference>
<dbReference type="EMBL" id="MLYV02000581">
    <property type="protein sequence ID" value="PSR82584.1"/>
    <property type="molecule type" value="Genomic_DNA"/>
</dbReference>
<comment type="caution">
    <text evidence="1">The sequence shown here is derived from an EMBL/GenBank/DDBJ whole genome shotgun (WGS) entry which is preliminary data.</text>
</comment>
<keyword evidence="2" id="KW-1185">Reference proteome</keyword>
<proteinExistence type="predicted"/>
<gene>
    <name evidence="1" type="ORF">PHLCEN_2v6017</name>
</gene>
<evidence type="ECO:0000313" key="1">
    <source>
        <dbReference type="EMBL" id="PSR82584.1"/>
    </source>
</evidence>
<dbReference type="STRING" id="98765.A0A2R6P0P2"/>
<dbReference type="Proteomes" id="UP000186601">
    <property type="component" value="Unassembled WGS sequence"/>
</dbReference>
<organism evidence="1 2">
    <name type="scientific">Hermanssonia centrifuga</name>
    <dbReference type="NCBI Taxonomy" id="98765"/>
    <lineage>
        <taxon>Eukaryota</taxon>
        <taxon>Fungi</taxon>
        <taxon>Dikarya</taxon>
        <taxon>Basidiomycota</taxon>
        <taxon>Agaricomycotina</taxon>
        <taxon>Agaricomycetes</taxon>
        <taxon>Polyporales</taxon>
        <taxon>Meruliaceae</taxon>
        <taxon>Hermanssonia</taxon>
    </lineage>
</organism>
<protein>
    <submittedName>
        <fullName evidence="1">Uncharacterized protein</fullName>
    </submittedName>
</protein>
<dbReference type="Gene3D" id="1.10.3210.10">
    <property type="entry name" value="Hypothetical protein af1432"/>
    <property type="match status" value="1"/>
</dbReference>
<evidence type="ECO:0000313" key="2">
    <source>
        <dbReference type="Proteomes" id="UP000186601"/>
    </source>
</evidence>
<sequence length="93" mass="10887">MESNVSTKRKFPPLYTSSGDTAADRLAFFHILERLKTFPTFEYEKNHQMKTLQPFFDSSLPKIRHPEVRQWGEDLLVEREQLQRASSTASQVD</sequence>
<accession>A0A2R6P0P2</accession>
<dbReference type="OrthoDB" id="10254258at2759"/>